<dbReference type="GO" id="GO:0018104">
    <property type="term" value="P:peptidoglycan-protein cross-linking"/>
    <property type="evidence" value="ECO:0007669"/>
    <property type="project" value="TreeGrafter"/>
</dbReference>
<dbReference type="Gene3D" id="2.40.440.10">
    <property type="entry name" value="L,D-transpeptidase catalytic domain-like"/>
    <property type="match status" value="1"/>
</dbReference>
<keyword evidence="8 9" id="KW-0961">Cell wall biogenesis/degradation</keyword>
<name>A0A6J4SC76_9ACTN</name>
<comment type="pathway">
    <text evidence="1 9">Cell wall biogenesis; peptidoglycan biosynthesis.</text>
</comment>
<dbReference type="GO" id="GO:0016757">
    <property type="term" value="F:glycosyltransferase activity"/>
    <property type="evidence" value="ECO:0007669"/>
    <property type="project" value="UniProtKB-KW"/>
</dbReference>
<dbReference type="UniPathway" id="UPA00219"/>
<sequence length="260" mass="27693">MAITCAVSSAAALAALSAGAGAPVPTPPQTADRLVGALPARVEPAFTPGEPRRLGSVRHVSHWAPVIRAVSARTAPDAGAPVAATLSESTPEGTRNLVAVIDRRTDRNGVGWVRARLPVLPNDLTGWVPRRSLGGYQAVRTRLDIDLRRLRATLYRSGRPILRADVGVGMAGWATPKGRFYIRNKLTRYRSATYGPVAFGTSARSPSATDWPAGGFVGIHGTDRPQLLPGRVSHGCIRMRNADILELARSMPIGTPVRIH</sequence>
<evidence type="ECO:0000256" key="4">
    <source>
        <dbReference type="ARBA" id="ARBA00022679"/>
    </source>
</evidence>
<evidence type="ECO:0000256" key="1">
    <source>
        <dbReference type="ARBA" id="ARBA00004752"/>
    </source>
</evidence>
<evidence type="ECO:0000259" key="11">
    <source>
        <dbReference type="PROSITE" id="PS52029"/>
    </source>
</evidence>
<evidence type="ECO:0000256" key="3">
    <source>
        <dbReference type="ARBA" id="ARBA00022676"/>
    </source>
</evidence>
<evidence type="ECO:0000256" key="10">
    <source>
        <dbReference type="SAM" id="SignalP"/>
    </source>
</evidence>
<dbReference type="AlphaFoldDB" id="A0A6J4SC76"/>
<dbReference type="SUPFAM" id="SSF141523">
    <property type="entry name" value="L,D-transpeptidase catalytic domain-like"/>
    <property type="match status" value="1"/>
</dbReference>
<gene>
    <name evidence="12" type="ORF">AVDCRST_MAG69-1388</name>
</gene>
<dbReference type="InterPro" id="IPR005490">
    <property type="entry name" value="LD_TPept_cat_dom"/>
</dbReference>
<evidence type="ECO:0000256" key="2">
    <source>
        <dbReference type="ARBA" id="ARBA00005992"/>
    </source>
</evidence>
<proteinExistence type="inferred from homology"/>
<keyword evidence="10" id="KW-0732">Signal</keyword>
<evidence type="ECO:0000256" key="6">
    <source>
        <dbReference type="ARBA" id="ARBA00022960"/>
    </source>
</evidence>
<dbReference type="GO" id="GO:0005576">
    <property type="term" value="C:extracellular region"/>
    <property type="evidence" value="ECO:0007669"/>
    <property type="project" value="TreeGrafter"/>
</dbReference>
<dbReference type="PROSITE" id="PS52029">
    <property type="entry name" value="LD_TPASE"/>
    <property type="match status" value="1"/>
</dbReference>
<feature type="active site" description="Nucleophile" evidence="9">
    <location>
        <position position="236"/>
    </location>
</feature>
<dbReference type="GO" id="GO:0008360">
    <property type="term" value="P:regulation of cell shape"/>
    <property type="evidence" value="ECO:0007669"/>
    <property type="project" value="UniProtKB-UniRule"/>
</dbReference>
<evidence type="ECO:0000313" key="12">
    <source>
        <dbReference type="EMBL" id="CAA9491728.1"/>
    </source>
</evidence>
<keyword evidence="5" id="KW-0378">Hydrolase</keyword>
<dbReference type="EMBL" id="CADCVP010000149">
    <property type="protein sequence ID" value="CAA9491728.1"/>
    <property type="molecule type" value="Genomic_DNA"/>
</dbReference>
<feature type="chain" id="PRO_5026781913" evidence="10">
    <location>
        <begin position="21"/>
        <end position="260"/>
    </location>
</feature>
<keyword evidence="7 9" id="KW-0573">Peptidoglycan synthesis</keyword>
<dbReference type="PANTHER" id="PTHR30582">
    <property type="entry name" value="L,D-TRANSPEPTIDASE"/>
    <property type="match status" value="1"/>
</dbReference>
<dbReference type="PANTHER" id="PTHR30582:SF24">
    <property type="entry name" value="L,D-TRANSPEPTIDASE ERFK_SRFK-RELATED"/>
    <property type="match status" value="1"/>
</dbReference>
<keyword evidence="6 9" id="KW-0133">Cell shape</keyword>
<evidence type="ECO:0000256" key="7">
    <source>
        <dbReference type="ARBA" id="ARBA00022984"/>
    </source>
</evidence>
<evidence type="ECO:0000256" key="5">
    <source>
        <dbReference type="ARBA" id="ARBA00022801"/>
    </source>
</evidence>
<feature type="signal peptide" evidence="10">
    <location>
        <begin position="1"/>
        <end position="20"/>
    </location>
</feature>
<dbReference type="InterPro" id="IPR050979">
    <property type="entry name" value="LD-transpeptidase"/>
</dbReference>
<evidence type="ECO:0000256" key="9">
    <source>
        <dbReference type="PROSITE-ProRule" id="PRU01373"/>
    </source>
</evidence>
<dbReference type="CDD" id="cd16913">
    <property type="entry name" value="YkuD_like"/>
    <property type="match status" value="1"/>
</dbReference>
<keyword evidence="4" id="KW-0808">Transferase</keyword>
<evidence type="ECO:0000256" key="8">
    <source>
        <dbReference type="ARBA" id="ARBA00023316"/>
    </source>
</evidence>
<dbReference type="Pfam" id="PF03734">
    <property type="entry name" value="YkuD"/>
    <property type="match status" value="1"/>
</dbReference>
<dbReference type="InterPro" id="IPR038063">
    <property type="entry name" value="Transpep_catalytic_dom"/>
</dbReference>
<organism evidence="12">
    <name type="scientific">uncultured Solirubrobacteraceae bacterium</name>
    <dbReference type="NCBI Taxonomy" id="1162706"/>
    <lineage>
        <taxon>Bacteria</taxon>
        <taxon>Bacillati</taxon>
        <taxon>Actinomycetota</taxon>
        <taxon>Thermoleophilia</taxon>
        <taxon>Solirubrobacterales</taxon>
        <taxon>Solirubrobacteraceae</taxon>
        <taxon>environmental samples</taxon>
    </lineage>
</organism>
<feature type="domain" description="L,D-TPase catalytic" evidence="11">
    <location>
        <begin position="141"/>
        <end position="260"/>
    </location>
</feature>
<comment type="similarity">
    <text evidence="2">Belongs to the YkuD family.</text>
</comment>
<feature type="active site" description="Proton donor/acceptor" evidence="9">
    <location>
        <position position="220"/>
    </location>
</feature>
<dbReference type="GO" id="GO:0071555">
    <property type="term" value="P:cell wall organization"/>
    <property type="evidence" value="ECO:0007669"/>
    <property type="project" value="UniProtKB-UniRule"/>
</dbReference>
<dbReference type="GO" id="GO:0071972">
    <property type="term" value="F:peptidoglycan L,D-transpeptidase activity"/>
    <property type="evidence" value="ECO:0007669"/>
    <property type="project" value="TreeGrafter"/>
</dbReference>
<protein>
    <submittedName>
        <fullName evidence="12">Protein erfK/srfK</fullName>
    </submittedName>
</protein>
<accession>A0A6J4SC76</accession>
<reference evidence="12" key="1">
    <citation type="submission" date="2020-02" db="EMBL/GenBank/DDBJ databases">
        <authorList>
            <person name="Meier V. D."/>
        </authorList>
    </citation>
    <scope>NUCLEOTIDE SEQUENCE</scope>
    <source>
        <strain evidence="12">AVDCRST_MAG69</strain>
    </source>
</reference>
<keyword evidence="3" id="KW-0328">Glycosyltransferase</keyword>